<dbReference type="PROSITE" id="PS52004">
    <property type="entry name" value="KS3_2"/>
    <property type="match status" value="1"/>
</dbReference>
<gene>
    <name evidence="6" type="ORF">SPRI_0159</name>
    <name evidence="7" type="ORF">SPRI_7194</name>
</gene>
<dbReference type="PATRIC" id="fig|38300.4.peg.169"/>
<dbReference type="OrthoDB" id="9808669at2"/>
<dbReference type="Proteomes" id="UP000060513">
    <property type="component" value="Chromosome"/>
</dbReference>
<proteinExistence type="inferred from homology"/>
<dbReference type="KEGG" id="spri:SPRI_0159"/>
<comment type="similarity">
    <text evidence="1 4">Belongs to the thiolase-like superfamily. Beta-ketoacyl-ACP synthases family.</text>
</comment>
<evidence type="ECO:0000256" key="1">
    <source>
        <dbReference type="ARBA" id="ARBA00008467"/>
    </source>
</evidence>
<evidence type="ECO:0000256" key="3">
    <source>
        <dbReference type="ARBA" id="ARBA00023315"/>
    </source>
</evidence>
<keyword evidence="2 4" id="KW-0808">Transferase</keyword>
<dbReference type="GeneID" id="97231782"/>
<dbReference type="InterPro" id="IPR014031">
    <property type="entry name" value="Ketoacyl_synth_C"/>
</dbReference>
<dbReference type="InterPro" id="IPR020841">
    <property type="entry name" value="PKS_Beta-ketoAc_synthase_dom"/>
</dbReference>
<dbReference type="FunFam" id="3.40.47.10:FF:000018">
    <property type="entry name" value="3-oxoacyl-[acyl-carrier-protein] synthase 2"/>
    <property type="match status" value="1"/>
</dbReference>
<dbReference type="PANTHER" id="PTHR11712">
    <property type="entry name" value="POLYKETIDE SYNTHASE-RELATED"/>
    <property type="match status" value="1"/>
</dbReference>
<dbReference type="OMA" id="WMAGASE"/>
<dbReference type="AlphaFoldDB" id="A0A0M4D4B3"/>
<name>A0A0M4D4B3_STRPR</name>
<dbReference type="Pfam" id="PF02801">
    <property type="entry name" value="Ketoacyl-synt_C"/>
    <property type="match status" value="1"/>
</dbReference>
<organism evidence="6">
    <name type="scientific">Streptomyces pristinaespiralis</name>
    <dbReference type="NCBI Taxonomy" id="38300"/>
    <lineage>
        <taxon>Bacteria</taxon>
        <taxon>Bacillati</taxon>
        <taxon>Actinomycetota</taxon>
        <taxon>Actinomycetes</taxon>
        <taxon>Kitasatosporales</taxon>
        <taxon>Streptomycetaceae</taxon>
        <taxon>Streptomyces</taxon>
    </lineage>
</organism>
<dbReference type="Gene3D" id="3.40.47.10">
    <property type="match status" value="2"/>
</dbReference>
<dbReference type="InterPro" id="IPR016039">
    <property type="entry name" value="Thiolase-like"/>
</dbReference>
<evidence type="ECO:0000313" key="7">
    <source>
        <dbReference type="EMBL" id="ALC25500.1"/>
    </source>
</evidence>
<accession>A0A0M4D4B3</accession>
<evidence type="ECO:0000256" key="4">
    <source>
        <dbReference type="RuleBase" id="RU003694"/>
    </source>
</evidence>
<evidence type="ECO:0000256" key="2">
    <source>
        <dbReference type="ARBA" id="ARBA00022679"/>
    </source>
</evidence>
<dbReference type="EMBL" id="CP011340">
    <property type="protein sequence ID" value="ALC25500.1"/>
    <property type="molecule type" value="Genomic_DNA"/>
</dbReference>
<reference evidence="6 8" key="1">
    <citation type="submission" date="2015-08" db="EMBL/GenBank/DDBJ databases">
        <title>Genome sequence of the pristinamycin over-producing bacterium Streptomyces pristinaespiralis HCCB10218.</title>
        <authorList>
            <person name="Tian J."/>
            <person name="Yang J."/>
            <person name="Li L."/>
            <person name="Ruan L."/>
            <person name="Wei W."/>
            <person name="Zheng G."/>
            <person name="Wei Z."/>
            <person name="Yang S."/>
            <person name="Ge M."/>
            <person name="Jiang W."/>
            <person name="Lu Y."/>
        </authorList>
    </citation>
    <scope>NUCLEOTIDE SEQUENCE [LARGE SCALE GENOMIC DNA]</scope>
    <source>
        <strain evidence="6 8">HCCB 10218</strain>
    </source>
</reference>
<dbReference type="PANTHER" id="PTHR11712:SF347">
    <property type="entry name" value="BETA KETOACYL-ACYL CARRIER PROTEIN SYNTHASE"/>
    <property type="match status" value="1"/>
</dbReference>
<feature type="domain" description="Ketosynthase family 3 (KS3)" evidence="5">
    <location>
        <begin position="6"/>
        <end position="410"/>
    </location>
</feature>
<dbReference type="GO" id="GO:0030497">
    <property type="term" value="P:fatty acid elongation"/>
    <property type="evidence" value="ECO:0007669"/>
    <property type="project" value="UniProtKB-ARBA"/>
</dbReference>
<dbReference type="InterPro" id="IPR014030">
    <property type="entry name" value="Ketoacyl_synth_N"/>
</dbReference>
<dbReference type="CDD" id="cd00834">
    <property type="entry name" value="KAS_I_II"/>
    <property type="match status" value="1"/>
</dbReference>
<dbReference type="NCBIfam" id="NF005589">
    <property type="entry name" value="PRK07314.1"/>
    <property type="match status" value="1"/>
</dbReference>
<dbReference type="EMBL" id="CP011340">
    <property type="protein sequence ID" value="ALC18465.1"/>
    <property type="molecule type" value="Genomic_DNA"/>
</dbReference>
<dbReference type="FunFam" id="3.40.47.10:FF:000029">
    <property type="entry name" value="3-oxoacyl-[acyl-carrier-protein] synthase 1"/>
    <property type="match status" value="1"/>
</dbReference>
<keyword evidence="3" id="KW-0012">Acyltransferase</keyword>
<evidence type="ECO:0000259" key="5">
    <source>
        <dbReference type="PROSITE" id="PS52004"/>
    </source>
</evidence>
<dbReference type="KEGG" id="spri:SPRI_7194"/>
<dbReference type="STRING" id="38300.SPRI_0159"/>
<dbReference type="SMART" id="SM00825">
    <property type="entry name" value="PKS_KS"/>
    <property type="match status" value="1"/>
</dbReference>
<sequence>MATSTPPPVVITGIGVVTPAGCTPDALWAALRAGRSTAARLTHLDLDRHRVRIGCRVSGLDDVGLVGAKDARRMDPFALYGTTAALAAHRDAGAPAPDPHRTAVVVGNAVGGRATSDLESAHFSEHGPHRVNPLMPLMTMPNAAAAQIAMRLSWTGPATTIATTCASGADAIGQARLLLQTHRADVVIAGGCESTLTPVTLAGFGNLNAVSLRNDEPEQASRPFDADRDGFVMGEGAGFVVLERADDARARGARPYAEVAGYGATCDAHHLSMPLPDGSGAAGAMTAALADAGLTPADIAHINAHGTSTPHNDRAEAAALAKVFGTGCPPVTAPKGVLGHLIGAAGAVEAVAAVLAMREREVPPTANHHRLEPGMDIDVVHHRPRTIASGPALSNSFGFGGHNAALVVAPV</sequence>
<evidence type="ECO:0000313" key="8">
    <source>
        <dbReference type="Proteomes" id="UP000060513"/>
    </source>
</evidence>
<dbReference type="InterPro" id="IPR000794">
    <property type="entry name" value="Beta-ketoacyl_synthase"/>
</dbReference>
<evidence type="ECO:0000313" key="6">
    <source>
        <dbReference type="EMBL" id="ALC18465.1"/>
    </source>
</evidence>
<dbReference type="Pfam" id="PF00109">
    <property type="entry name" value="ketoacyl-synt"/>
    <property type="match status" value="1"/>
</dbReference>
<dbReference type="SUPFAM" id="SSF53901">
    <property type="entry name" value="Thiolase-like"/>
    <property type="match status" value="2"/>
</dbReference>
<dbReference type="GO" id="GO:0004315">
    <property type="term" value="F:3-oxoacyl-[acyl-carrier-protein] synthase activity"/>
    <property type="evidence" value="ECO:0007669"/>
    <property type="project" value="TreeGrafter"/>
</dbReference>
<protein>
    <submittedName>
        <fullName evidence="6">3-oxoacyl-ACP synthase</fullName>
    </submittedName>
</protein>
<dbReference type="RefSeq" id="WP_005321924.1">
    <property type="nucleotide sequence ID" value="NZ_CP011340.1"/>
</dbReference>